<keyword evidence="3" id="KW-1185">Reference proteome</keyword>
<dbReference type="RefSeq" id="WP_232511115.1">
    <property type="nucleotide sequence ID" value="NZ_BOPD01000006.1"/>
</dbReference>
<evidence type="ECO:0000256" key="1">
    <source>
        <dbReference type="SAM" id="MobiDB-lite"/>
    </source>
</evidence>
<dbReference type="Gene3D" id="3.40.50.1820">
    <property type="entry name" value="alpha/beta hydrolase"/>
    <property type="match status" value="1"/>
</dbReference>
<comment type="caution">
    <text evidence="2">The sequence shown here is derived from an EMBL/GenBank/DDBJ whole genome shotgun (WGS) entry which is preliminary data.</text>
</comment>
<feature type="region of interest" description="Disordered" evidence="1">
    <location>
        <begin position="254"/>
        <end position="289"/>
    </location>
</feature>
<evidence type="ECO:0000313" key="2">
    <source>
        <dbReference type="EMBL" id="GIJ31601.1"/>
    </source>
</evidence>
<gene>
    <name evidence="2" type="ORF">Vse01_07490</name>
</gene>
<dbReference type="InterPro" id="IPR029058">
    <property type="entry name" value="AB_hydrolase_fold"/>
</dbReference>
<dbReference type="EMBL" id="BOPD01000006">
    <property type="protein sequence ID" value="GIJ31601.1"/>
    <property type="molecule type" value="Genomic_DNA"/>
</dbReference>
<protein>
    <recommendedName>
        <fullName evidence="4">Alpha/beta hydrolase</fullName>
    </recommendedName>
</protein>
<dbReference type="Proteomes" id="UP000607311">
    <property type="component" value="Unassembled WGS sequence"/>
</dbReference>
<reference evidence="2" key="1">
    <citation type="submission" date="2021-01" db="EMBL/GenBank/DDBJ databases">
        <title>Whole genome shotgun sequence of Verrucosispora sediminis NBRC 107745.</title>
        <authorList>
            <person name="Komaki H."/>
            <person name="Tamura T."/>
        </authorList>
    </citation>
    <scope>NUCLEOTIDE SEQUENCE</scope>
    <source>
        <strain evidence="2">NBRC 107745</strain>
    </source>
</reference>
<sequence length="289" mass="30923">MRFTSARHLDDGVVEREFTLGEIPGILWTPASATAPVPLVLLGHPPLGLGRMYPRLVARARRTVADGFAAAAIELPGSGHRPRWDAIEQSRVDLRRALEAGQPVDDEIIDALILPLVDKAVPESQAALDALLSLPEIGGPVGYSGGVISVGIRLAVVEPRIVAAGFFAGSFVPRVIFEQARKVTIPLHVLLQWDDEGNDRQAALKLFDAFGSKEKTLHANMGGHTGVPWYAGEGAAEFFARHLRQCDFQETLAVSRRGPGGDPNAAGRRLDPARPGQSMDSVDGRSALG</sequence>
<accession>A0A9W5UP47</accession>
<dbReference type="SUPFAM" id="SSF53474">
    <property type="entry name" value="alpha/beta-Hydrolases"/>
    <property type="match status" value="1"/>
</dbReference>
<organism evidence="2 3">
    <name type="scientific">Micromonospora sediminimaris</name>
    <dbReference type="NCBI Taxonomy" id="547162"/>
    <lineage>
        <taxon>Bacteria</taxon>
        <taxon>Bacillati</taxon>
        <taxon>Actinomycetota</taxon>
        <taxon>Actinomycetes</taxon>
        <taxon>Micromonosporales</taxon>
        <taxon>Micromonosporaceae</taxon>
        <taxon>Micromonospora</taxon>
    </lineage>
</organism>
<name>A0A9W5UP47_9ACTN</name>
<dbReference type="AlphaFoldDB" id="A0A9W5UP47"/>
<evidence type="ECO:0008006" key="4">
    <source>
        <dbReference type="Google" id="ProtNLM"/>
    </source>
</evidence>
<evidence type="ECO:0000313" key="3">
    <source>
        <dbReference type="Proteomes" id="UP000607311"/>
    </source>
</evidence>
<proteinExistence type="predicted"/>